<dbReference type="Proteomes" id="UP000611762">
    <property type="component" value="Unassembled WGS sequence"/>
</dbReference>
<dbReference type="AlphaFoldDB" id="A0A926DLQ1"/>
<evidence type="ECO:0000313" key="3">
    <source>
        <dbReference type="EMBL" id="MBC8540313.1"/>
    </source>
</evidence>
<protein>
    <recommendedName>
        <fullName evidence="5">GRAM domain-containing protein</fullName>
    </recommendedName>
</protein>
<comment type="caution">
    <text evidence="3">The sequence shown here is derived from an EMBL/GenBank/DDBJ whole genome shotgun (WGS) entry which is preliminary data.</text>
</comment>
<accession>A0A926DLQ1</accession>
<gene>
    <name evidence="3" type="ORF">H8698_04915</name>
</gene>
<keyword evidence="2" id="KW-0812">Transmembrane</keyword>
<reference evidence="3" key="1">
    <citation type="submission" date="2020-08" db="EMBL/GenBank/DDBJ databases">
        <title>Genome public.</title>
        <authorList>
            <person name="Liu C."/>
            <person name="Sun Q."/>
        </authorList>
    </citation>
    <scope>NUCLEOTIDE SEQUENCE</scope>
    <source>
        <strain evidence="3">H8</strain>
    </source>
</reference>
<feature type="transmembrane region" description="Helical" evidence="2">
    <location>
        <begin position="171"/>
        <end position="199"/>
    </location>
</feature>
<evidence type="ECO:0000256" key="2">
    <source>
        <dbReference type="SAM" id="Phobius"/>
    </source>
</evidence>
<sequence length="253" mass="28277">MDYDFLMPGEQVIMVGPANKRQAGGLASKGGHLYLTNKRLVFKAHAFNLGSAFDEIPFSKIAFSGNTLNMLMPTPNMIRVITTDGKNHGFIVTGKQKEQWKQKITEVVQSYKNSSKNEEQTIQTNNEETCAAPSSEADCQTEKTHRDTTETNYQQNINNAAQNTATVNNTMVWIIALVPVIGALFSFGFLAFLIVNIVLCTVDENNLKKAGYDTSVLGNAWLIPVYLYKRAEMFHHSKAYFIVWCVTFVISCL</sequence>
<organism evidence="3 4">
    <name type="scientific">Congzhengia minquanensis</name>
    <dbReference type="NCBI Taxonomy" id="2763657"/>
    <lineage>
        <taxon>Bacteria</taxon>
        <taxon>Bacillati</taxon>
        <taxon>Bacillota</taxon>
        <taxon>Clostridia</taxon>
        <taxon>Eubacteriales</taxon>
        <taxon>Oscillospiraceae</taxon>
        <taxon>Congzhengia</taxon>
    </lineage>
</organism>
<dbReference type="RefSeq" id="WP_249311417.1">
    <property type="nucleotide sequence ID" value="NZ_JACRSU010000001.1"/>
</dbReference>
<keyword evidence="2" id="KW-0472">Membrane</keyword>
<evidence type="ECO:0000313" key="4">
    <source>
        <dbReference type="Proteomes" id="UP000611762"/>
    </source>
</evidence>
<evidence type="ECO:0000256" key="1">
    <source>
        <dbReference type="SAM" id="MobiDB-lite"/>
    </source>
</evidence>
<feature type="compositionally biased region" description="Low complexity" evidence="1">
    <location>
        <begin position="120"/>
        <end position="129"/>
    </location>
</feature>
<proteinExistence type="predicted"/>
<evidence type="ECO:0008006" key="5">
    <source>
        <dbReference type="Google" id="ProtNLM"/>
    </source>
</evidence>
<keyword evidence="4" id="KW-1185">Reference proteome</keyword>
<name>A0A926DLQ1_9FIRM</name>
<feature type="region of interest" description="Disordered" evidence="1">
    <location>
        <begin position="115"/>
        <end position="139"/>
    </location>
</feature>
<keyword evidence="2" id="KW-1133">Transmembrane helix</keyword>
<dbReference type="EMBL" id="JACRSU010000001">
    <property type="protein sequence ID" value="MBC8540313.1"/>
    <property type="molecule type" value="Genomic_DNA"/>
</dbReference>